<organism evidence="2">
    <name type="scientific">uncultured Caudovirales phage</name>
    <dbReference type="NCBI Taxonomy" id="2100421"/>
    <lineage>
        <taxon>Viruses</taxon>
        <taxon>Duplodnaviria</taxon>
        <taxon>Heunggongvirae</taxon>
        <taxon>Uroviricota</taxon>
        <taxon>Caudoviricetes</taxon>
        <taxon>Peduoviridae</taxon>
        <taxon>Maltschvirus</taxon>
        <taxon>Maltschvirus maltsch</taxon>
    </lineage>
</organism>
<accession>A0A6J7WS49</accession>
<feature type="domain" description="KTSC" evidence="1">
    <location>
        <begin position="26"/>
        <end position="82"/>
    </location>
</feature>
<gene>
    <name evidence="2" type="ORF">UFOVP241_32</name>
</gene>
<sequence length="95" mass="10574">MSKTFPVPQGYAAHARPPIELHPVISSQVKAIGYDPHTRELAVTFTRGKGDIYHYFEVAPETHKAFVEAESIGVYFGQHIKKLPFHKFAAEPVAA</sequence>
<evidence type="ECO:0000259" key="1">
    <source>
        <dbReference type="Pfam" id="PF13619"/>
    </source>
</evidence>
<dbReference type="EMBL" id="LR798286">
    <property type="protein sequence ID" value="CAB5220791.1"/>
    <property type="molecule type" value="Genomic_DNA"/>
</dbReference>
<protein>
    <submittedName>
        <fullName evidence="2">KTSC domain containing protein</fullName>
    </submittedName>
</protein>
<dbReference type="Pfam" id="PF13619">
    <property type="entry name" value="KTSC"/>
    <property type="match status" value="1"/>
</dbReference>
<reference evidence="2" key="1">
    <citation type="submission" date="2020-05" db="EMBL/GenBank/DDBJ databases">
        <authorList>
            <person name="Chiriac C."/>
            <person name="Salcher M."/>
            <person name="Ghai R."/>
            <person name="Kavagutti S V."/>
        </authorList>
    </citation>
    <scope>NUCLEOTIDE SEQUENCE</scope>
</reference>
<evidence type="ECO:0000313" key="2">
    <source>
        <dbReference type="EMBL" id="CAB5220791.1"/>
    </source>
</evidence>
<proteinExistence type="predicted"/>
<dbReference type="InterPro" id="IPR025309">
    <property type="entry name" value="KTSC_dom"/>
</dbReference>
<name>A0A6J7WS49_9CAUD</name>